<dbReference type="InterPro" id="IPR036322">
    <property type="entry name" value="WD40_repeat_dom_sf"/>
</dbReference>
<feature type="domain" description="NB-ARC" evidence="4">
    <location>
        <begin position="121"/>
        <end position="219"/>
    </location>
</feature>
<dbReference type="InterPro" id="IPR015943">
    <property type="entry name" value="WD40/YVTN_repeat-like_dom_sf"/>
</dbReference>
<dbReference type="SMART" id="SM00320">
    <property type="entry name" value="WD40"/>
    <property type="match status" value="14"/>
</dbReference>
<keyword evidence="7" id="KW-1185">Reference proteome</keyword>
<gene>
    <name evidence="6" type="ORF">V2H45_06645</name>
</gene>
<dbReference type="InterPro" id="IPR011047">
    <property type="entry name" value="Quinoprotein_ADH-like_sf"/>
</dbReference>
<dbReference type="InterPro" id="IPR001680">
    <property type="entry name" value="WD40_rpt"/>
</dbReference>
<sequence>MTADEALAFIEMGLEQRSLTKVERSVFLGVWQGLSYSEIAKQSDYDPGYIKLVSHKLWHLLTQALGEKVSKSTLQSIVRKHLHSKKLSVNVSSLNSESNSRQDWGEVVDVSVFYGRTNELNTLEQWIEIDHCRLIAILGMGGLGKTALSVKLSQQIQDKFDFVVWRSLSNAKSPEEKLIDVIKFLSGQRETEFSSNLEDLISKLLEYLQQHRCLIVLDNFESVLQSGNHAGSYRSGYEGYGVLLKRVGEVSHHSCLVITSREMPEEVAMLEGDILPVRFLPLEGIDEIAAEHVLHAKGLFSQPHEIQKLVNWYRGNPLALKIAATSIKEVFSGSVARFLEQKNTIFSGITNLIDQQFRRLTPLEKQVMFWLAINRESAQAEDLKSDIVPKVEQSDLFAALGSLKRRSLIEDSLFGFTQQPVVMEYITGLLIDQVYQEIAQEQPLGVLPSIQAKLHKQLFYLRHYALMQATAKDYVRYSQIRFIIEPLIVKLLSSLGTKQDIAEILFQTLQELRRRDLRSPEGRSTPGYGGGNIINLLAHLNVDLAGKDFSHLTIRQAYLPDVKLHRVNFSHSEIVKSVFAEVLGGVLSVTFSPNGKLLAIGDTRGEIHLWRVRDSKPLQTYKGHTSWVRSITFNPSGTMLASSSNDQTIKLWDVQTGACLKTFHGEIGPIMSVSFSPDGQILASGNADRTVRLWDVGSGLCFQTLQGHEDIVGSVAYSPKGNLLASSSDDQTIRLWDVETGECIRTLEGHADIVWSIAFSPNGNVLASSSEDHTIKLWNVETGSCLKTLTGHNHIVFSVSFSHDGSTLASGSGDRTIRLWNLKTAKCFKTLIGHNHWVRAVAFDPHSLVLASSSGDEMVKLWEISTAQCIKTFQGHIGRSWSASKGEEQNTAGNSNDHLQNLWEVNSGQQFRILQGYTNAIWSVAFHPTSSYKEDIEGIVASGSDDSIVRLWDIRTGECVKSLSGHAGRVWSVAFSPDGNTLASCSEDCTIKLWHIKSGNCITTINEHPDEVRTLAFSHDGQFLVTGDMGHTVKLWRVLTGEKLQIFEGHSRAVLSVVFSHDNQMLASSSRDKTVKLWRVSTGECLQTLNGHTEAIASVALNTEGTLVATGSSASTVRLWQVETGECLQVINGHEGNVLSVAFSPNSCALNQTLISGSEDCTVKVWDLNTKTPILTLEGHTGTVHSVAVSADGKVIASGSRDETIKLWDLTTGKCFKTLREPRPYEELNITGAIGLSSAQKSKLLTLGAIELE</sequence>
<dbReference type="PRINTS" id="PR00320">
    <property type="entry name" value="GPROTEINBRPT"/>
</dbReference>
<organism evidence="6 7">
    <name type="scientific">Tumidithrix elongata BACA0141</name>
    <dbReference type="NCBI Taxonomy" id="2716417"/>
    <lineage>
        <taxon>Bacteria</taxon>
        <taxon>Bacillati</taxon>
        <taxon>Cyanobacteriota</taxon>
        <taxon>Cyanophyceae</taxon>
        <taxon>Pseudanabaenales</taxon>
        <taxon>Pseudanabaenaceae</taxon>
        <taxon>Tumidithrix</taxon>
        <taxon>Tumidithrix elongata</taxon>
    </lineage>
</organism>
<dbReference type="Pfam" id="PF26355">
    <property type="entry name" value="HTH_VMAP-M9"/>
    <property type="match status" value="1"/>
</dbReference>
<dbReference type="PANTHER" id="PTHR19848:SF8">
    <property type="entry name" value="F-BOX AND WD REPEAT DOMAIN CONTAINING 7"/>
    <property type="match status" value="1"/>
</dbReference>
<dbReference type="FunFam" id="2.130.10.10:FF:000228">
    <property type="entry name" value="COMPASS-like H3K4 histone methylase component WDR5A"/>
    <property type="match status" value="1"/>
</dbReference>
<dbReference type="PRINTS" id="PR00364">
    <property type="entry name" value="DISEASERSIST"/>
</dbReference>
<feature type="repeat" description="WD" evidence="3">
    <location>
        <begin position="586"/>
        <end position="620"/>
    </location>
</feature>
<dbReference type="Pfam" id="PF00931">
    <property type="entry name" value="NB-ARC"/>
    <property type="match status" value="1"/>
</dbReference>
<evidence type="ECO:0000256" key="3">
    <source>
        <dbReference type="PROSITE-ProRule" id="PRU00221"/>
    </source>
</evidence>
<accession>A0AAW9PUL4</accession>
<name>A0AAW9PUL4_9CYAN</name>
<dbReference type="SUPFAM" id="SSF50978">
    <property type="entry name" value="WD40 repeat-like"/>
    <property type="match status" value="2"/>
</dbReference>
<evidence type="ECO:0000256" key="2">
    <source>
        <dbReference type="ARBA" id="ARBA00022737"/>
    </source>
</evidence>
<dbReference type="PROSITE" id="PS50082">
    <property type="entry name" value="WD_REPEATS_2"/>
    <property type="match status" value="14"/>
</dbReference>
<dbReference type="Gene3D" id="3.40.50.300">
    <property type="entry name" value="P-loop containing nucleotide triphosphate hydrolases"/>
    <property type="match status" value="1"/>
</dbReference>
<dbReference type="InterPro" id="IPR020472">
    <property type="entry name" value="WD40_PAC1"/>
</dbReference>
<evidence type="ECO:0000313" key="6">
    <source>
        <dbReference type="EMBL" id="MEE3716417.1"/>
    </source>
</evidence>
<feature type="repeat" description="WD" evidence="3">
    <location>
        <begin position="1177"/>
        <end position="1218"/>
    </location>
</feature>
<dbReference type="SUPFAM" id="SSF52540">
    <property type="entry name" value="P-loop containing nucleoside triphosphate hydrolases"/>
    <property type="match status" value="1"/>
</dbReference>
<keyword evidence="2" id="KW-0677">Repeat</keyword>
<evidence type="ECO:0000259" key="4">
    <source>
        <dbReference type="Pfam" id="PF00931"/>
    </source>
</evidence>
<dbReference type="RefSeq" id="WP_330482846.1">
    <property type="nucleotide sequence ID" value="NZ_JAZBJZ010000018.1"/>
</dbReference>
<feature type="repeat" description="WD" evidence="3">
    <location>
        <begin position="1005"/>
        <end position="1046"/>
    </location>
</feature>
<dbReference type="Proteomes" id="UP001333818">
    <property type="component" value="Unassembled WGS sequence"/>
</dbReference>
<comment type="caution">
    <text evidence="6">The sequence shown here is derived from an EMBL/GenBank/DDBJ whole genome shotgun (WGS) entry which is preliminary data.</text>
</comment>
<dbReference type="Gene3D" id="2.130.10.10">
    <property type="entry name" value="YVTN repeat-like/Quinoprotein amine dehydrogenase"/>
    <property type="match status" value="7"/>
</dbReference>
<keyword evidence="1 3" id="KW-0853">WD repeat</keyword>
<evidence type="ECO:0000259" key="5">
    <source>
        <dbReference type="Pfam" id="PF26355"/>
    </source>
</evidence>
<proteinExistence type="predicted"/>
<feature type="repeat" description="WD" evidence="3">
    <location>
        <begin position="789"/>
        <end position="830"/>
    </location>
</feature>
<evidence type="ECO:0000313" key="7">
    <source>
        <dbReference type="Proteomes" id="UP001333818"/>
    </source>
</evidence>
<dbReference type="PANTHER" id="PTHR19848">
    <property type="entry name" value="WD40 REPEAT PROTEIN"/>
    <property type="match status" value="1"/>
</dbReference>
<dbReference type="GO" id="GO:0043531">
    <property type="term" value="F:ADP binding"/>
    <property type="evidence" value="ECO:0007669"/>
    <property type="project" value="InterPro"/>
</dbReference>
<dbReference type="InterPro" id="IPR019775">
    <property type="entry name" value="WD40_repeat_CS"/>
</dbReference>
<dbReference type="CDD" id="cd00200">
    <property type="entry name" value="WD40"/>
    <property type="match status" value="3"/>
</dbReference>
<dbReference type="PROSITE" id="PS00678">
    <property type="entry name" value="WD_REPEATS_1"/>
    <property type="match status" value="9"/>
</dbReference>
<feature type="repeat" description="WD" evidence="3">
    <location>
        <begin position="963"/>
        <end position="1004"/>
    </location>
</feature>
<dbReference type="InterPro" id="IPR002182">
    <property type="entry name" value="NB-ARC"/>
</dbReference>
<evidence type="ECO:0000256" key="1">
    <source>
        <dbReference type="ARBA" id="ARBA00022574"/>
    </source>
</evidence>
<dbReference type="AlphaFoldDB" id="A0AAW9PUL4"/>
<feature type="repeat" description="WD" evidence="3">
    <location>
        <begin position="621"/>
        <end position="662"/>
    </location>
</feature>
<protein>
    <submittedName>
        <fullName evidence="6">NB-ARC domain-containing protein</fullName>
    </submittedName>
</protein>
<feature type="repeat" description="WD" evidence="3">
    <location>
        <begin position="914"/>
        <end position="962"/>
    </location>
</feature>
<dbReference type="Pfam" id="PF00400">
    <property type="entry name" value="WD40"/>
    <property type="match status" value="14"/>
</dbReference>
<dbReference type="SUPFAM" id="SSF50998">
    <property type="entry name" value="Quinoprotein alcohol dehydrogenase-like"/>
    <property type="match status" value="1"/>
</dbReference>
<reference evidence="6" key="1">
    <citation type="submission" date="2024-01" db="EMBL/GenBank/DDBJ databases">
        <title>Bank of Algae and Cyanobacteria of the Azores (BACA) strain genomes.</title>
        <authorList>
            <person name="Luz R."/>
            <person name="Cordeiro R."/>
            <person name="Fonseca A."/>
            <person name="Goncalves V."/>
        </authorList>
    </citation>
    <scope>NUCLEOTIDE SEQUENCE</scope>
    <source>
        <strain evidence="6">BACA0141</strain>
    </source>
</reference>
<dbReference type="EMBL" id="JAZBJZ010000018">
    <property type="protein sequence ID" value="MEE3716417.1"/>
    <property type="molecule type" value="Genomic_DNA"/>
</dbReference>
<feature type="repeat" description="WD" evidence="3">
    <location>
        <begin position="705"/>
        <end position="746"/>
    </location>
</feature>
<dbReference type="InterPro" id="IPR027417">
    <property type="entry name" value="P-loop_NTPase"/>
</dbReference>
<feature type="repeat" description="WD" evidence="3">
    <location>
        <begin position="1089"/>
        <end position="1130"/>
    </location>
</feature>
<feature type="repeat" description="WD" evidence="3">
    <location>
        <begin position="831"/>
        <end position="872"/>
    </location>
</feature>
<dbReference type="InterPro" id="IPR058651">
    <property type="entry name" value="HTH_VMAP-M9"/>
</dbReference>
<dbReference type="PROSITE" id="PS50294">
    <property type="entry name" value="WD_REPEATS_REGION"/>
    <property type="match status" value="13"/>
</dbReference>
<feature type="repeat" description="WD" evidence="3">
    <location>
        <begin position="1047"/>
        <end position="1088"/>
    </location>
</feature>
<feature type="domain" description="vWA-MoxR associated protein N-terminal HTH" evidence="5">
    <location>
        <begin position="3"/>
        <end position="80"/>
    </location>
</feature>
<feature type="repeat" description="WD" evidence="3">
    <location>
        <begin position="1131"/>
        <end position="1176"/>
    </location>
</feature>
<feature type="repeat" description="WD" evidence="3">
    <location>
        <begin position="747"/>
        <end position="788"/>
    </location>
</feature>
<feature type="repeat" description="WD" evidence="3">
    <location>
        <begin position="663"/>
        <end position="704"/>
    </location>
</feature>